<evidence type="ECO:0000313" key="6">
    <source>
        <dbReference type="EMBL" id="KAJ7330088.1"/>
    </source>
</evidence>
<dbReference type="InterPro" id="IPR026757">
    <property type="entry name" value="ENTR1"/>
</dbReference>
<dbReference type="Proteomes" id="UP001142489">
    <property type="component" value="Unassembled WGS sequence"/>
</dbReference>
<accession>A0A9Q0XVI0</accession>
<evidence type="ECO:0000313" key="7">
    <source>
        <dbReference type="Proteomes" id="UP001142489"/>
    </source>
</evidence>
<dbReference type="EMBL" id="JAPFRF010000006">
    <property type="protein sequence ID" value="KAJ7330088.1"/>
    <property type="molecule type" value="Genomic_DNA"/>
</dbReference>
<sequence>MPRPLLAGCSHSRGLKEEDEEVQPCYHHHHHHHLSSPPPADHPKSHISSGDSQIKNPNDSPAFSLKEMAKSKSHGPARQHQTKNRNYRKKMARQNLDLEEVSLSPEPLSLSFQEFQEPLYKEVTVSDNLSDDYDDEEWRERYDKAHLPRVVNMTQCDPYSYNSATLSGVETFSSWPFSDADMCVVCPSHTKAAECYSAHEEPMEEAEYISPQLSYQELKEENSMLRRKIKRIQNYSESQTQMVRNLERTLQATVNKEEKEAQNLEALMQQVEQNLQCMTQRALKAESDVEKMRQEMAFLQAELTCYKMENESLRSGQTTNMGAVKQHVDVALQNLLRVTSHAHATISQLVFGAETLSLVADLLKSVGRMSEVEKEDEEKKPS</sequence>
<dbReference type="GO" id="GO:0005769">
    <property type="term" value="C:early endosome"/>
    <property type="evidence" value="ECO:0007669"/>
    <property type="project" value="TreeGrafter"/>
</dbReference>
<dbReference type="GO" id="GO:0032465">
    <property type="term" value="P:regulation of cytokinesis"/>
    <property type="evidence" value="ECO:0007669"/>
    <property type="project" value="TreeGrafter"/>
</dbReference>
<feature type="compositionally biased region" description="Polar residues" evidence="5">
    <location>
        <begin position="46"/>
        <end position="61"/>
    </location>
</feature>
<evidence type="ECO:0000256" key="5">
    <source>
        <dbReference type="SAM" id="MobiDB-lite"/>
    </source>
</evidence>
<dbReference type="GO" id="GO:0036064">
    <property type="term" value="C:ciliary basal body"/>
    <property type="evidence" value="ECO:0007669"/>
    <property type="project" value="TreeGrafter"/>
</dbReference>
<comment type="similarity">
    <text evidence="1">Belongs to the ENTR1 family.</text>
</comment>
<keyword evidence="3 4" id="KW-0175">Coiled coil</keyword>
<dbReference type="GO" id="GO:1903566">
    <property type="term" value="P:positive regulation of protein localization to cilium"/>
    <property type="evidence" value="ECO:0007669"/>
    <property type="project" value="TreeGrafter"/>
</dbReference>
<organism evidence="6 7">
    <name type="scientific">Phrynocephalus forsythii</name>
    <dbReference type="NCBI Taxonomy" id="171643"/>
    <lineage>
        <taxon>Eukaryota</taxon>
        <taxon>Metazoa</taxon>
        <taxon>Chordata</taxon>
        <taxon>Craniata</taxon>
        <taxon>Vertebrata</taxon>
        <taxon>Euteleostomi</taxon>
        <taxon>Lepidosauria</taxon>
        <taxon>Squamata</taxon>
        <taxon>Bifurcata</taxon>
        <taxon>Unidentata</taxon>
        <taxon>Episquamata</taxon>
        <taxon>Toxicofera</taxon>
        <taxon>Iguania</taxon>
        <taxon>Acrodonta</taxon>
        <taxon>Agamidae</taxon>
        <taxon>Agaminae</taxon>
        <taxon>Phrynocephalus</taxon>
    </lineage>
</organism>
<dbReference type="GO" id="GO:0005813">
    <property type="term" value="C:centrosome"/>
    <property type="evidence" value="ECO:0007669"/>
    <property type="project" value="TreeGrafter"/>
</dbReference>
<comment type="caution">
    <text evidence="6">The sequence shown here is derived from an EMBL/GenBank/DDBJ whole genome shotgun (WGS) entry which is preliminary data.</text>
</comment>
<evidence type="ECO:0000256" key="1">
    <source>
        <dbReference type="ARBA" id="ARBA00007791"/>
    </source>
</evidence>
<dbReference type="PANTHER" id="PTHR31259:SF3">
    <property type="entry name" value="ENDOSOME-ASSOCIATED-TRAFFICKING REGULATOR 1"/>
    <property type="match status" value="1"/>
</dbReference>
<gene>
    <name evidence="6" type="ORF">JRQ81_016262</name>
</gene>
<keyword evidence="7" id="KW-1185">Reference proteome</keyword>
<dbReference type="GO" id="GO:0045724">
    <property type="term" value="P:positive regulation of cilium assembly"/>
    <property type="evidence" value="ECO:0007669"/>
    <property type="project" value="TreeGrafter"/>
</dbReference>
<proteinExistence type="inferred from homology"/>
<reference evidence="6" key="1">
    <citation type="journal article" date="2023" name="DNA Res.">
        <title>Chromosome-level genome assembly of Phrynocephalus forsythii using third-generation DNA sequencing and Hi-C analysis.</title>
        <authorList>
            <person name="Qi Y."/>
            <person name="Zhao W."/>
            <person name="Zhao Y."/>
            <person name="Niu C."/>
            <person name="Cao S."/>
            <person name="Zhang Y."/>
        </authorList>
    </citation>
    <scope>NUCLEOTIDE SEQUENCE</scope>
    <source>
        <tissue evidence="6">Muscle</tissue>
    </source>
</reference>
<evidence type="ECO:0000256" key="3">
    <source>
        <dbReference type="ARBA" id="ARBA00023054"/>
    </source>
</evidence>
<dbReference type="AlphaFoldDB" id="A0A9Q0XVI0"/>
<evidence type="ECO:0000256" key="4">
    <source>
        <dbReference type="SAM" id="Coils"/>
    </source>
</evidence>
<feature type="coiled-coil region" evidence="4">
    <location>
        <begin position="215"/>
        <end position="309"/>
    </location>
</feature>
<dbReference type="GO" id="GO:0030496">
    <property type="term" value="C:midbody"/>
    <property type="evidence" value="ECO:0007669"/>
    <property type="project" value="TreeGrafter"/>
</dbReference>
<dbReference type="PANTHER" id="PTHR31259">
    <property type="entry name" value="ENDOSOME-ASSOCIATED TRAFFICKING REGULATOR 1"/>
    <property type="match status" value="1"/>
</dbReference>
<name>A0A9Q0XVI0_9SAUR</name>
<feature type="region of interest" description="Disordered" evidence="5">
    <location>
        <begin position="1"/>
        <end position="87"/>
    </location>
</feature>
<protein>
    <recommendedName>
        <fullName evidence="2">Endosome-associated-trafficking regulator 1</fullName>
    </recommendedName>
</protein>
<dbReference type="OrthoDB" id="273257at2759"/>
<feature type="compositionally biased region" description="Basic residues" evidence="5">
    <location>
        <begin position="71"/>
        <end position="87"/>
    </location>
</feature>
<dbReference type="GO" id="GO:0055037">
    <property type="term" value="C:recycling endosome"/>
    <property type="evidence" value="ECO:0007669"/>
    <property type="project" value="TreeGrafter"/>
</dbReference>
<evidence type="ECO:0000256" key="2">
    <source>
        <dbReference type="ARBA" id="ARBA00016007"/>
    </source>
</evidence>